<evidence type="ECO:0000313" key="1">
    <source>
        <dbReference type="EMBL" id="MEJ5977317.1"/>
    </source>
</evidence>
<dbReference type="Proteomes" id="UP001361239">
    <property type="component" value="Unassembled WGS sequence"/>
</dbReference>
<protein>
    <recommendedName>
        <fullName evidence="3">Aminoglycoside phosphotransferase domain-containing protein</fullName>
    </recommendedName>
</protein>
<gene>
    <name evidence="1" type="ORF">WG901_11765</name>
</gene>
<evidence type="ECO:0008006" key="3">
    <source>
        <dbReference type="Google" id="ProtNLM"/>
    </source>
</evidence>
<keyword evidence="2" id="KW-1185">Reference proteome</keyword>
<name>A0ABU8RX60_9SPHN</name>
<dbReference type="EMBL" id="JBBHJZ010000002">
    <property type="protein sequence ID" value="MEJ5977317.1"/>
    <property type="molecule type" value="Genomic_DNA"/>
</dbReference>
<dbReference type="SUPFAM" id="SSF56112">
    <property type="entry name" value="Protein kinase-like (PK-like)"/>
    <property type="match status" value="1"/>
</dbReference>
<proteinExistence type="predicted"/>
<dbReference type="RefSeq" id="WP_339587256.1">
    <property type="nucleotide sequence ID" value="NZ_JBBHJZ010000002.1"/>
</dbReference>
<organism evidence="1 2">
    <name type="scientific">Novosphingobium anseongense</name>
    <dbReference type="NCBI Taxonomy" id="3133436"/>
    <lineage>
        <taxon>Bacteria</taxon>
        <taxon>Pseudomonadati</taxon>
        <taxon>Pseudomonadota</taxon>
        <taxon>Alphaproteobacteria</taxon>
        <taxon>Sphingomonadales</taxon>
        <taxon>Sphingomonadaceae</taxon>
        <taxon>Novosphingobium</taxon>
    </lineage>
</organism>
<dbReference type="InterPro" id="IPR011009">
    <property type="entry name" value="Kinase-like_dom_sf"/>
</dbReference>
<accession>A0ABU8RX60</accession>
<evidence type="ECO:0000313" key="2">
    <source>
        <dbReference type="Proteomes" id="UP001361239"/>
    </source>
</evidence>
<sequence>MNDAFPTDISPERWATGDALGLPLPADAETLREGGAEWLTRAFHAMGSLAPDNRVTAITRCQGFAQGGTGAKALLSVTYEKPGADLAEDLFVKFSRNFADASMDGARFHMGPEIRFAALSRMPDFPVAVPRCLFADYQAESGTGVLITERIAFGRDGIEPQYEKCMDHVMPEPLAHYRALIGTLARLAGSHKGGRLPEYVSSEFPFDHAKALASDRLPYTPQQVANRVARYAQFAEELPQLLPPEIRTPAFIADLGQGAALFQTHEDAIKRFLHAEPDLIALCHWNANSDNGWYWRDASGDLQCGLLDWGSVGQMHVAMTLWGCLSSAELWMWRDHLDALLALFVAEYAAAGGPAVDRAELRTHLLLYTAMMGLCWLMDAPPRVRREVPELALCTGPLDPRITASETARVQLQMMTNFLAFWQREDLTGTLARLFAAV</sequence>
<comment type="caution">
    <text evidence="1">The sequence shown here is derived from an EMBL/GenBank/DDBJ whole genome shotgun (WGS) entry which is preliminary data.</text>
</comment>
<reference evidence="1 2" key="1">
    <citation type="submission" date="2024-03" db="EMBL/GenBank/DDBJ databases">
        <authorList>
            <person name="Jo J.-H."/>
        </authorList>
    </citation>
    <scope>NUCLEOTIDE SEQUENCE [LARGE SCALE GENOMIC DNA]</scope>
    <source>
        <strain evidence="1 2">PS1R-30</strain>
    </source>
</reference>